<protein>
    <submittedName>
        <fullName evidence="1">Uncharacterized protein</fullName>
    </submittedName>
</protein>
<dbReference type="EMBL" id="FRFD01000006">
    <property type="protein sequence ID" value="SHO49383.1"/>
    <property type="molecule type" value="Genomic_DNA"/>
</dbReference>
<evidence type="ECO:0000313" key="2">
    <source>
        <dbReference type="Proteomes" id="UP000184612"/>
    </source>
</evidence>
<dbReference type="Proteomes" id="UP000184612">
    <property type="component" value="Unassembled WGS sequence"/>
</dbReference>
<accession>A0A1M7Y9S1</accession>
<evidence type="ECO:0000313" key="1">
    <source>
        <dbReference type="EMBL" id="SHO49383.1"/>
    </source>
</evidence>
<reference evidence="1 2" key="1">
    <citation type="submission" date="2016-12" db="EMBL/GenBank/DDBJ databases">
        <authorList>
            <person name="Song W.-J."/>
            <person name="Kurnit D.M."/>
        </authorList>
    </citation>
    <scope>NUCLEOTIDE SEQUENCE [LARGE SCALE GENOMIC DNA]</scope>
    <source>
        <strain evidence="1 2">DSM 12503</strain>
    </source>
</reference>
<organism evidence="1 2">
    <name type="scientific">Anaerocolumna xylanovorans DSM 12503</name>
    <dbReference type="NCBI Taxonomy" id="1121345"/>
    <lineage>
        <taxon>Bacteria</taxon>
        <taxon>Bacillati</taxon>
        <taxon>Bacillota</taxon>
        <taxon>Clostridia</taxon>
        <taxon>Lachnospirales</taxon>
        <taxon>Lachnospiraceae</taxon>
        <taxon>Anaerocolumna</taxon>
    </lineage>
</organism>
<gene>
    <name evidence="1" type="ORF">SAMN02745217_02279</name>
</gene>
<dbReference type="AlphaFoldDB" id="A0A1M7Y9S1"/>
<dbReference type="STRING" id="1121345.SAMN02745217_02279"/>
<keyword evidence="2" id="KW-1185">Reference proteome</keyword>
<name>A0A1M7Y9S1_9FIRM</name>
<sequence length="184" mass="21751">MKKVLLRVLLFITLIMGLGYGYLKYRYEKQEMPHIVFIQNNWFANEYEYGSFIDNRGNIYEFKVPGENRTGEKEKYKYLEKEYLNSLAESKVVRTVELDKLEKYYSIVKKASTFRIKLTETHPGLDVYLGYHEWCAFRYSLLGKLQAVTLYGTGDTEVINKSRYAKRAAKLVQEMLPEIPRPEQ</sequence>
<proteinExistence type="predicted"/>
<dbReference type="RefSeq" id="WP_073588971.1">
    <property type="nucleotide sequence ID" value="NZ_FRFD01000006.1"/>
</dbReference>